<accession>A0A844ZJI0</accession>
<gene>
    <name evidence="1" type="ORF">GRI32_03175</name>
</gene>
<evidence type="ECO:0000313" key="1">
    <source>
        <dbReference type="EMBL" id="MXO87734.1"/>
    </source>
</evidence>
<reference evidence="1 2" key="1">
    <citation type="submission" date="2019-12" db="EMBL/GenBank/DDBJ databases">
        <title>Genomic-based taxomic classification of the family Erythrobacteraceae.</title>
        <authorList>
            <person name="Xu L."/>
        </authorList>
    </citation>
    <scope>NUCLEOTIDE SEQUENCE [LARGE SCALE GENOMIC DNA]</scope>
    <source>
        <strain evidence="1 2">JCM 16339</strain>
    </source>
</reference>
<keyword evidence="2" id="KW-1185">Reference proteome</keyword>
<dbReference type="Proteomes" id="UP000435243">
    <property type="component" value="Unassembled WGS sequence"/>
</dbReference>
<dbReference type="CDD" id="cd02440">
    <property type="entry name" value="AdoMet_MTases"/>
    <property type="match status" value="1"/>
</dbReference>
<comment type="caution">
    <text evidence="1">The sequence shown here is derived from an EMBL/GenBank/DDBJ whole genome shotgun (WGS) entry which is preliminary data.</text>
</comment>
<name>A0A844ZJI0_9SPHN</name>
<keyword evidence="1" id="KW-0489">Methyltransferase</keyword>
<dbReference type="GO" id="GO:0008168">
    <property type="term" value="F:methyltransferase activity"/>
    <property type="evidence" value="ECO:0007669"/>
    <property type="project" value="UniProtKB-KW"/>
</dbReference>
<dbReference type="Gene3D" id="3.40.50.150">
    <property type="entry name" value="Vaccinia Virus protein VP39"/>
    <property type="match status" value="1"/>
</dbReference>
<keyword evidence="1" id="KW-0808">Transferase</keyword>
<organism evidence="1 2">
    <name type="scientific">Alteraurantiacibacter aestuarii</name>
    <dbReference type="NCBI Taxonomy" id="650004"/>
    <lineage>
        <taxon>Bacteria</taxon>
        <taxon>Pseudomonadati</taxon>
        <taxon>Pseudomonadota</taxon>
        <taxon>Alphaproteobacteria</taxon>
        <taxon>Sphingomonadales</taxon>
        <taxon>Erythrobacteraceae</taxon>
        <taxon>Alteraurantiacibacter</taxon>
    </lineage>
</organism>
<dbReference type="OrthoDB" id="9777638at2"/>
<dbReference type="AlphaFoldDB" id="A0A844ZJI0"/>
<dbReference type="GO" id="GO:0032259">
    <property type="term" value="P:methylation"/>
    <property type="evidence" value="ECO:0007669"/>
    <property type="project" value="UniProtKB-KW"/>
</dbReference>
<dbReference type="Pfam" id="PF13489">
    <property type="entry name" value="Methyltransf_23"/>
    <property type="match status" value="1"/>
</dbReference>
<dbReference type="PANTHER" id="PTHR43861">
    <property type="entry name" value="TRANS-ACONITATE 2-METHYLTRANSFERASE-RELATED"/>
    <property type="match status" value="1"/>
</dbReference>
<dbReference type="PANTHER" id="PTHR43861:SF1">
    <property type="entry name" value="TRANS-ACONITATE 2-METHYLTRANSFERASE"/>
    <property type="match status" value="1"/>
</dbReference>
<dbReference type="InterPro" id="IPR029063">
    <property type="entry name" value="SAM-dependent_MTases_sf"/>
</dbReference>
<proteinExistence type="predicted"/>
<dbReference type="SUPFAM" id="SSF53335">
    <property type="entry name" value="S-adenosyl-L-methionine-dependent methyltransferases"/>
    <property type="match status" value="1"/>
</dbReference>
<sequence>MMDKSEWQTSAGDTWAAEWRRTDRSFIAVTDKLIERTRSFNFSQLLDIGCGAGELSLALGRGRPEVRVLGVDVSPALVTAARSRAVNLANVDFDLHDAATWAPPAGFAPQLLVSRHGVMFFDDPPAAFANLARAADAGANLLFSCFRSPAENPFFTDVARLLPQAPPPPPPGTPGPFAFADKDRMTSILTAGGWESIAIDPFDFAMVTGAGPDPVEDAVGYFSTIGPAATAARAMEESDRERFLDRIRDLASRNCREGIVSLPAAGWIVTARRA</sequence>
<dbReference type="EMBL" id="WTYY01000002">
    <property type="protein sequence ID" value="MXO87734.1"/>
    <property type="molecule type" value="Genomic_DNA"/>
</dbReference>
<protein>
    <submittedName>
        <fullName evidence="1">Methyltransferase domain-containing protein</fullName>
    </submittedName>
</protein>
<evidence type="ECO:0000313" key="2">
    <source>
        <dbReference type="Proteomes" id="UP000435243"/>
    </source>
</evidence>